<name>A0A0F9QV49_9ZZZZ</name>
<dbReference type="GO" id="GO:0008408">
    <property type="term" value="F:3'-5' exonuclease activity"/>
    <property type="evidence" value="ECO:0007669"/>
    <property type="project" value="InterPro"/>
</dbReference>
<dbReference type="AlphaFoldDB" id="A0A0F9QV49"/>
<sequence length="115" mass="12608">MLAPGQVSSLTEMGIPVWEFRSQEILKPSEVFNSEISEVEDFQSLPNVDCLVVVVEQDISAETQRLLDAMLFSIGLASNNSAIVSPNQLSQLHAEISQHKVIVAFGEQLIPEVLS</sequence>
<gene>
    <name evidence="1" type="ORF">LCGC14_0729410</name>
</gene>
<protein>
    <submittedName>
        <fullName evidence="1">Uncharacterized protein</fullName>
    </submittedName>
</protein>
<proteinExistence type="predicted"/>
<dbReference type="Pfam" id="PF03603">
    <property type="entry name" value="DNA_III_psi"/>
    <property type="match status" value="1"/>
</dbReference>
<reference evidence="1" key="1">
    <citation type="journal article" date="2015" name="Nature">
        <title>Complex archaea that bridge the gap between prokaryotes and eukaryotes.</title>
        <authorList>
            <person name="Spang A."/>
            <person name="Saw J.H."/>
            <person name="Jorgensen S.L."/>
            <person name="Zaremba-Niedzwiedzka K."/>
            <person name="Martijn J."/>
            <person name="Lind A.E."/>
            <person name="van Eijk R."/>
            <person name="Schleper C."/>
            <person name="Guy L."/>
            <person name="Ettema T.J."/>
        </authorList>
    </citation>
    <scope>NUCLEOTIDE SEQUENCE</scope>
</reference>
<dbReference type="InterPro" id="IPR004615">
    <property type="entry name" value="DNA_pol_III_psi"/>
</dbReference>
<accession>A0A0F9QV49</accession>
<dbReference type="GO" id="GO:0006260">
    <property type="term" value="P:DNA replication"/>
    <property type="evidence" value="ECO:0007669"/>
    <property type="project" value="InterPro"/>
</dbReference>
<evidence type="ECO:0000313" key="1">
    <source>
        <dbReference type="EMBL" id="KKN40842.1"/>
    </source>
</evidence>
<dbReference type="EMBL" id="LAZR01001683">
    <property type="protein sequence ID" value="KKN40842.1"/>
    <property type="molecule type" value="Genomic_DNA"/>
</dbReference>
<organism evidence="1">
    <name type="scientific">marine sediment metagenome</name>
    <dbReference type="NCBI Taxonomy" id="412755"/>
    <lineage>
        <taxon>unclassified sequences</taxon>
        <taxon>metagenomes</taxon>
        <taxon>ecological metagenomes</taxon>
    </lineage>
</organism>
<feature type="non-terminal residue" evidence="1">
    <location>
        <position position="115"/>
    </location>
</feature>
<dbReference type="GO" id="GO:0003887">
    <property type="term" value="F:DNA-directed DNA polymerase activity"/>
    <property type="evidence" value="ECO:0007669"/>
    <property type="project" value="InterPro"/>
</dbReference>
<comment type="caution">
    <text evidence="1">The sequence shown here is derived from an EMBL/GenBank/DDBJ whole genome shotgun (WGS) entry which is preliminary data.</text>
</comment>